<dbReference type="EMBL" id="JAHLJV010000023">
    <property type="protein sequence ID" value="KAK1593759.1"/>
    <property type="molecule type" value="Genomic_DNA"/>
</dbReference>
<name>A0AAD8Q2S2_9PEZI</name>
<dbReference type="AlphaFoldDB" id="A0AAD8Q2S2"/>
<dbReference type="Proteomes" id="UP001230504">
    <property type="component" value="Unassembled WGS sequence"/>
</dbReference>
<evidence type="ECO:0000313" key="2">
    <source>
        <dbReference type="Proteomes" id="UP001230504"/>
    </source>
</evidence>
<organism evidence="1 2">
    <name type="scientific">Colletotrichum navitas</name>
    <dbReference type="NCBI Taxonomy" id="681940"/>
    <lineage>
        <taxon>Eukaryota</taxon>
        <taxon>Fungi</taxon>
        <taxon>Dikarya</taxon>
        <taxon>Ascomycota</taxon>
        <taxon>Pezizomycotina</taxon>
        <taxon>Sordariomycetes</taxon>
        <taxon>Hypocreomycetidae</taxon>
        <taxon>Glomerellales</taxon>
        <taxon>Glomerellaceae</taxon>
        <taxon>Colletotrichum</taxon>
        <taxon>Colletotrichum graminicola species complex</taxon>
    </lineage>
</organism>
<sequence length="76" mass="8131">MCIWAGRLALPAFTVPSQCSMRLSLSLSLSLSPLFFLSSLLLSLFNVLRLNACLPILLLLCVNVSIPPGSLERAAG</sequence>
<reference evidence="1" key="1">
    <citation type="submission" date="2021-06" db="EMBL/GenBank/DDBJ databases">
        <title>Comparative genomics, transcriptomics and evolutionary studies reveal genomic signatures of adaptation to plant cell wall in hemibiotrophic fungi.</title>
        <authorList>
            <consortium name="DOE Joint Genome Institute"/>
            <person name="Baroncelli R."/>
            <person name="Diaz J.F."/>
            <person name="Benocci T."/>
            <person name="Peng M."/>
            <person name="Battaglia E."/>
            <person name="Haridas S."/>
            <person name="Andreopoulos W."/>
            <person name="Labutti K."/>
            <person name="Pangilinan J."/>
            <person name="Floch G.L."/>
            <person name="Makela M.R."/>
            <person name="Henrissat B."/>
            <person name="Grigoriev I.V."/>
            <person name="Crouch J.A."/>
            <person name="De Vries R.P."/>
            <person name="Sukno S.A."/>
            <person name="Thon M.R."/>
        </authorList>
    </citation>
    <scope>NUCLEOTIDE SEQUENCE</scope>
    <source>
        <strain evidence="1">CBS 125086</strain>
    </source>
</reference>
<dbReference type="RefSeq" id="XP_060415025.1">
    <property type="nucleotide sequence ID" value="XM_060551212.1"/>
</dbReference>
<comment type="caution">
    <text evidence="1">The sequence shown here is derived from an EMBL/GenBank/DDBJ whole genome shotgun (WGS) entry which is preliminary data.</text>
</comment>
<dbReference type="GeneID" id="85435452"/>
<proteinExistence type="predicted"/>
<keyword evidence="2" id="KW-1185">Reference proteome</keyword>
<accession>A0AAD8Q2S2</accession>
<gene>
    <name evidence="1" type="ORF">LY79DRAFT_170730</name>
</gene>
<protein>
    <submittedName>
        <fullName evidence="1">Uncharacterized protein</fullName>
    </submittedName>
</protein>
<evidence type="ECO:0000313" key="1">
    <source>
        <dbReference type="EMBL" id="KAK1593759.1"/>
    </source>
</evidence>